<reference evidence="1" key="3">
    <citation type="submission" date="2015-04" db="UniProtKB">
        <authorList>
            <consortium name="EnsemblPlants"/>
        </authorList>
    </citation>
    <scope>IDENTIFICATION</scope>
</reference>
<dbReference type="Gramene" id="LPERR03G21980.1">
    <property type="protein sequence ID" value="LPERR03G21980.1"/>
    <property type="gene ID" value="LPERR03G21980"/>
</dbReference>
<evidence type="ECO:0000313" key="2">
    <source>
        <dbReference type="Proteomes" id="UP000032180"/>
    </source>
</evidence>
<sequence length="80" mass="8309">MPQTSPPTTASAADGGVRDEVVLFSTPLLDDPATSWWQSTLAKPRSIADLGGEVATSAGTAVEEVDVRLLMPMSSPLPTL</sequence>
<dbReference type="Proteomes" id="UP000032180">
    <property type="component" value="Chromosome 3"/>
</dbReference>
<dbReference type="HOGENOM" id="CLU_2593225_0_0_1"/>
<name>A0A0D9VWI9_9ORYZ</name>
<dbReference type="AlphaFoldDB" id="A0A0D9VWI9"/>
<accession>A0A0D9VWI9</accession>
<keyword evidence="2" id="KW-1185">Reference proteome</keyword>
<dbReference type="EnsemblPlants" id="LPERR03G21980.1">
    <property type="protein sequence ID" value="LPERR03G21980.1"/>
    <property type="gene ID" value="LPERR03G21980"/>
</dbReference>
<reference evidence="1 2" key="1">
    <citation type="submission" date="2012-08" db="EMBL/GenBank/DDBJ databases">
        <title>Oryza genome evolution.</title>
        <authorList>
            <person name="Wing R.A."/>
        </authorList>
    </citation>
    <scope>NUCLEOTIDE SEQUENCE</scope>
</reference>
<reference evidence="2" key="2">
    <citation type="submission" date="2013-12" db="EMBL/GenBank/DDBJ databases">
        <authorList>
            <person name="Yu Y."/>
            <person name="Lee S."/>
            <person name="de Baynast K."/>
            <person name="Wissotski M."/>
            <person name="Liu L."/>
            <person name="Talag J."/>
            <person name="Goicoechea J."/>
            <person name="Angelova A."/>
            <person name="Jetty R."/>
            <person name="Kudrna D."/>
            <person name="Golser W."/>
            <person name="Rivera L."/>
            <person name="Zhang J."/>
            <person name="Wing R."/>
        </authorList>
    </citation>
    <scope>NUCLEOTIDE SEQUENCE</scope>
</reference>
<proteinExistence type="predicted"/>
<organism evidence="1 2">
    <name type="scientific">Leersia perrieri</name>
    <dbReference type="NCBI Taxonomy" id="77586"/>
    <lineage>
        <taxon>Eukaryota</taxon>
        <taxon>Viridiplantae</taxon>
        <taxon>Streptophyta</taxon>
        <taxon>Embryophyta</taxon>
        <taxon>Tracheophyta</taxon>
        <taxon>Spermatophyta</taxon>
        <taxon>Magnoliopsida</taxon>
        <taxon>Liliopsida</taxon>
        <taxon>Poales</taxon>
        <taxon>Poaceae</taxon>
        <taxon>BOP clade</taxon>
        <taxon>Oryzoideae</taxon>
        <taxon>Oryzeae</taxon>
        <taxon>Oryzinae</taxon>
        <taxon>Leersia</taxon>
    </lineage>
</organism>
<evidence type="ECO:0000313" key="1">
    <source>
        <dbReference type="EnsemblPlants" id="LPERR03G21980.1"/>
    </source>
</evidence>
<protein>
    <submittedName>
        <fullName evidence="1">Uncharacterized protein</fullName>
    </submittedName>
</protein>